<dbReference type="OrthoDB" id="3562613at2759"/>
<sequence length="110" mass="12820">MINPQKFNIINPKRVSSDALYEEGDLVPIWRKCLRYRPRFKDLRAFNPLRDKIRQIPGCVRRIWSPSPSGVRGKHAVSSRYVETKPNTFLDALQREMIIEGKKANTDVSH</sequence>
<dbReference type="Proteomes" id="UP001152300">
    <property type="component" value="Unassembled WGS sequence"/>
</dbReference>
<proteinExistence type="predicted"/>
<accession>A0A9X0AYT6</accession>
<evidence type="ECO:0000313" key="1">
    <source>
        <dbReference type="EMBL" id="KAJ8071457.1"/>
    </source>
</evidence>
<protein>
    <submittedName>
        <fullName evidence="1">Uncharacterized protein</fullName>
    </submittedName>
</protein>
<keyword evidence="2" id="KW-1185">Reference proteome</keyword>
<dbReference type="AlphaFoldDB" id="A0A9X0AYT6"/>
<evidence type="ECO:0000313" key="2">
    <source>
        <dbReference type="Proteomes" id="UP001152300"/>
    </source>
</evidence>
<gene>
    <name evidence="1" type="ORF">OCU04_001777</name>
</gene>
<reference evidence="1" key="1">
    <citation type="submission" date="2022-11" db="EMBL/GenBank/DDBJ databases">
        <title>Genome Resource of Sclerotinia nivalis Strain SnTB1, a Plant Pathogen Isolated from American Ginseng.</title>
        <authorList>
            <person name="Fan S."/>
        </authorList>
    </citation>
    <scope>NUCLEOTIDE SEQUENCE</scope>
    <source>
        <strain evidence="1">SnTB1</strain>
    </source>
</reference>
<organism evidence="1 2">
    <name type="scientific">Sclerotinia nivalis</name>
    <dbReference type="NCBI Taxonomy" id="352851"/>
    <lineage>
        <taxon>Eukaryota</taxon>
        <taxon>Fungi</taxon>
        <taxon>Dikarya</taxon>
        <taxon>Ascomycota</taxon>
        <taxon>Pezizomycotina</taxon>
        <taxon>Leotiomycetes</taxon>
        <taxon>Helotiales</taxon>
        <taxon>Sclerotiniaceae</taxon>
        <taxon>Sclerotinia</taxon>
    </lineage>
</organism>
<comment type="caution">
    <text evidence="1">The sequence shown here is derived from an EMBL/GenBank/DDBJ whole genome shotgun (WGS) entry which is preliminary data.</text>
</comment>
<name>A0A9X0AYT6_9HELO</name>
<dbReference type="EMBL" id="JAPEIS010000001">
    <property type="protein sequence ID" value="KAJ8071457.1"/>
    <property type="molecule type" value="Genomic_DNA"/>
</dbReference>